<dbReference type="PANTHER" id="PTHR22761:SF10">
    <property type="entry name" value="GH13992P"/>
    <property type="match status" value="1"/>
</dbReference>
<dbReference type="GO" id="GO:0005771">
    <property type="term" value="C:multivesicular body"/>
    <property type="evidence" value="ECO:0007669"/>
    <property type="project" value="TreeGrafter"/>
</dbReference>
<dbReference type="GO" id="GO:0006900">
    <property type="term" value="P:vesicle budding from membrane"/>
    <property type="evidence" value="ECO:0007669"/>
    <property type="project" value="TreeGrafter"/>
</dbReference>
<feature type="coiled-coil region" evidence="6">
    <location>
        <begin position="121"/>
        <end position="176"/>
    </location>
</feature>
<feature type="coiled-coil region" evidence="6">
    <location>
        <begin position="22"/>
        <end position="88"/>
    </location>
</feature>
<evidence type="ECO:0000256" key="3">
    <source>
        <dbReference type="ARBA" id="ARBA00022753"/>
    </source>
</evidence>
<protein>
    <recommendedName>
        <fullName evidence="4">Vacuolar-sorting protein SNF7</fullName>
    </recommendedName>
    <alternativeName>
        <fullName evidence="5">Vacuolar protein-sorting-associated protein 32</fullName>
    </alternativeName>
</protein>
<evidence type="ECO:0000256" key="1">
    <source>
        <dbReference type="ARBA" id="ARBA00004177"/>
    </source>
</evidence>
<sequence length="224" mass="25248">MWGAWFGGNGGQKRKDAPKKAILDLRQQLDMLQKRERHLENQMSKQDEIARENVTTNKTAARNALKRKKQHEHSLEQTNGQISMLEQQIYSIESANINQETLVAMKNAGAAMKQIHGKMTMEDVDTTMEQLREQHELTQEIGNAITSMPITEPIDEDELEADLAALEQENLDEKMLGTGTVPVADSLNRLPKAANGELKGKSKAPVEEEDEEEELRKLQAEMAM</sequence>
<evidence type="ECO:0000256" key="2">
    <source>
        <dbReference type="ARBA" id="ARBA00006190"/>
    </source>
</evidence>
<name>A0A8H6C8E9_9LECA</name>
<keyword evidence="6" id="KW-0175">Coiled coil</keyword>
<dbReference type="Proteomes" id="UP000593566">
    <property type="component" value="Unassembled WGS sequence"/>
</dbReference>
<dbReference type="AlphaFoldDB" id="A0A8H6C8E9"/>
<reference evidence="8 9" key="1">
    <citation type="journal article" date="2020" name="Genomics">
        <title>Complete, high-quality genomes from long-read metagenomic sequencing of two wolf lichen thalli reveals enigmatic genome architecture.</title>
        <authorList>
            <person name="McKenzie S.K."/>
            <person name="Walston R.F."/>
            <person name="Allen J.L."/>
        </authorList>
    </citation>
    <scope>NUCLEOTIDE SEQUENCE [LARGE SCALE GENOMIC DNA]</scope>
    <source>
        <strain evidence="8">WasteWater1</strain>
    </source>
</reference>
<evidence type="ECO:0000256" key="4">
    <source>
        <dbReference type="ARBA" id="ARBA00040017"/>
    </source>
</evidence>
<dbReference type="PANTHER" id="PTHR22761">
    <property type="entry name" value="CHARGED MULTIVESICULAR BODY PROTEIN"/>
    <property type="match status" value="1"/>
</dbReference>
<proteinExistence type="inferred from homology"/>
<feature type="region of interest" description="Disordered" evidence="7">
    <location>
        <begin position="182"/>
        <end position="224"/>
    </location>
</feature>
<dbReference type="GO" id="GO:0000815">
    <property type="term" value="C:ESCRT III complex"/>
    <property type="evidence" value="ECO:0007669"/>
    <property type="project" value="TreeGrafter"/>
</dbReference>
<comment type="subcellular location">
    <subcellularLocation>
        <location evidence="1">Endosome</location>
    </subcellularLocation>
</comment>
<keyword evidence="9" id="KW-1185">Reference proteome</keyword>
<evidence type="ECO:0000256" key="5">
    <source>
        <dbReference type="ARBA" id="ARBA00042586"/>
    </source>
</evidence>
<keyword evidence="3" id="KW-0967">Endosome</keyword>
<evidence type="ECO:0000313" key="9">
    <source>
        <dbReference type="Proteomes" id="UP000593566"/>
    </source>
</evidence>
<dbReference type="GO" id="GO:0032511">
    <property type="term" value="P:late endosome to vacuole transport via multivesicular body sorting pathway"/>
    <property type="evidence" value="ECO:0007669"/>
    <property type="project" value="TreeGrafter"/>
</dbReference>
<comment type="similarity">
    <text evidence="2">Belongs to the SNF7 family.</text>
</comment>
<evidence type="ECO:0000256" key="7">
    <source>
        <dbReference type="SAM" id="MobiDB-lite"/>
    </source>
</evidence>
<dbReference type="InterPro" id="IPR005024">
    <property type="entry name" value="Snf7_fam"/>
</dbReference>
<accession>A0A8H6C8E9</accession>
<dbReference type="GO" id="GO:0009898">
    <property type="term" value="C:cytoplasmic side of plasma membrane"/>
    <property type="evidence" value="ECO:0007669"/>
    <property type="project" value="TreeGrafter"/>
</dbReference>
<dbReference type="GeneID" id="59334337"/>
<evidence type="ECO:0000256" key="6">
    <source>
        <dbReference type="SAM" id="Coils"/>
    </source>
</evidence>
<organism evidence="8 9">
    <name type="scientific">Letharia lupina</name>
    <dbReference type="NCBI Taxonomy" id="560253"/>
    <lineage>
        <taxon>Eukaryota</taxon>
        <taxon>Fungi</taxon>
        <taxon>Dikarya</taxon>
        <taxon>Ascomycota</taxon>
        <taxon>Pezizomycotina</taxon>
        <taxon>Lecanoromycetes</taxon>
        <taxon>OSLEUM clade</taxon>
        <taxon>Lecanoromycetidae</taxon>
        <taxon>Lecanorales</taxon>
        <taxon>Lecanorineae</taxon>
        <taxon>Parmeliaceae</taxon>
        <taxon>Letharia</taxon>
    </lineage>
</organism>
<dbReference type="Gene3D" id="1.10.287.1060">
    <property type="entry name" value="ESAT-6-like"/>
    <property type="match status" value="1"/>
</dbReference>
<gene>
    <name evidence="8" type="ORF">HO133_005932</name>
</gene>
<dbReference type="EMBL" id="JACCJB010000022">
    <property type="protein sequence ID" value="KAF6218581.1"/>
    <property type="molecule type" value="Genomic_DNA"/>
</dbReference>
<dbReference type="Pfam" id="PF03357">
    <property type="entry name" value="Snf7"/>
    <property type="match status" value="1"/>
</dbReference>
<feature type="compositionally biased region" description="Basic and acidic residues" evidence="7">
    <location>
        <begin position="214"/>
        <end position="224"/>
    </location>
</feature>
<dbReference type="RefSeq" id="XP_037148016.1">
    <property type="nucleotide sequence ID" value="XM_037296835.1"/>
</dbReference>
<evidence type="ECO:0000313" key="8">
    <source>
        <dbReference type="EMBL" id="KAF6218581.1"/>
    </source>
</evidence>
<comment type="caution">
    <text evidence="8">The sequence shown here is derived from an EMBL/GenBank/DDBJ whole genome shotgun (WGS) entry which is preliminary data.</text>
</comment>